<dbReference type="AlphaFoldDB" id="A0A9K3I4V1"/>
<dbReference type="EMBL" id="MNCJ02000324">
    <property type="protein sequence ID" value="KAF5790142.1"/>
    <property type="molecule type" value="Genomic_DNA"/>
</dbReference>
<gene>
    <name evidence="2" type="ORF">HanXRQr2_Chr09g0379601</name>
</gene>
<evidence type="ECO:0000313" key="2">
    <source>
        <dbReference type="EMBL" id="KAF5790142.1"/>
    </source>
</evidence>
<accession>A0A9K3I4V1</accession>
<evidence type="ECO:0000259" key="1">
    <source>
        <dbReference type="Pfam" id="PF04195"/>
    </source>
</evidence>
<dbReference type="Pfam" id="PF04195">
    <property type="entry name" value="Transposase_28"/>
    <property type="match status" value="1"/>
</dbReference>
<dbReference type="InterPro" id="IPR007321">
    <property type="entry name" value="Transposase_28"/>
</dbReference>
<comment type="caution">
    <text evidence="2">The sequence shown here is derived from an EMBL/GenBank/DDBJ whole genome shotgun (WGS) entry which is preliminary data.</text>
</comment>
<organism evidence="2 3">
    <name type="scientific">Helianthus annuus</name>
    <name type="common">Common sunflower</name>
    <dbReference type="NCBI Taxonomy" id="4232"/>
    <lineage>
        <taxon>Eukaryota</taxon>
        <taxon>Viridiplantae</taxon>
        <taxon>Streptophyta</taxon>
        <taxon>Embryophyta</taxon>
        <taxon>Tracheophyta</taxon>
        <taxon>Spermatophyta</taxon>
        <taxon>Magnoliopsida</taxon>
        <taxon>eudicotyledons</taxon>
        <taxon>Gunneridae</taxon>
        <taxon>Pentapetalae</taxon>
        <taxon>asterids</taxon>
        <taxon>campanulids</taxon>
        <taxon>Asterales</taxon>
        <taxon>Asteraceae</taxon>
        <taxon>Asteroideae</taxon>
        <taxon>Heliantheae alliance</taxon>
        <taxon>Heliantheae</taxon>
        <taxon>Helianthus</taxon>
    </lineage>
</organism>
<dbReference type="PANTHER" id="PTHR31099:SF49">
    <property type="entry name" value="MYOSIN HEAVY CHAIN-LIKE PROTEIN"/>
    <property type="match status" value="1"/>
</dbReference>
<evidence type="ECO:0000313" key="3">
    <source>
        <dbReference type="Proteomes" id="UP000215914"/>
    </source>
</evidence>
<reference evidence="2" key="1">
    <citation type="journal article" date="2017" name="Nature">
        <title>The sunflower genome provides insights into oil metabolism, flowering and Asterid evolution.</title>
        <authorList>
            <person name="Badouin H."/>
            <person name="Gouzy J."/>
            <person name="Grassa C.J."/>
            <person name="Murat F."/>
            <person name="Staton S.E."/>
            <person name="Cottret L."/>
            <person name="Lelandais-Briere C."/>
            <person name="Owens G.L."/>
            <person name="Carrere S."/>
            <person name="Mayjonade B."/>
            <person name="Legrand L."/>
            <person name="Gill N."/>
            <person name="Kane N.C."/>
            <person name="Bowers J.E."/>
            <person name="Hubner S."/>
            <person name="Bellec A."/>
            <person name="Berard A."/>
            <person name="Berges H."/>
            <person name="Blanchet N."/>
            <person name="Boniface M.C."/>
            <person name="Brunel D."/>
            <person name="Catrice O."/>
            <person name="Chaidir N."/>
            <person name="Claudel C."/>
            <person name="Donnadieu C."/>
            <person name="Faraut T."/>
            <person name="Fievet G."/>
            <person name="Helmstetter N."/>
            <person name="King M."/>
            <person name="Knapp S.J."/>
            <person name="Lai Z."/>
            <person name="Le Paslier M.C."/>
            <person name="Lippi Y."/>
            <person name="Lorenzon L."/>
            <person name="Mandel J.R."/>
            <person name="Marage G."/>
            <person name="Marchand G."/>
            <person name="Marquand E."/>
            <person name="Bret-Mestries E."/>
            <person name="Morien E."/>
            <person name="Nambeesan S."/>
            <person name="Nguyen T."/>
            <person name="Pegot-Espagnet P."/>
            <person name="Pouilly N."/>
            <person name="Raftis F."/>
            <person name="Sallet E."/>
            <person name="Schiex T."/>
            <person name="Thomas J."/>
            <person name="Vandecasteele C."/>
            <person name="Vares D."/>
            <person name="Vear F."/>
            <person name="Vautrin S."/>
            <person name="Crespi M."/>
            <person name="Mangin B."/>
            <person name="Burke J.M."/>
            <person name="Salse J."/>
            <person name="Munos S."/>
            <person name="Vincourt P."/>
            <person name="Rieseberg L.H."/>
            <person name="Langlade N.B."/>
        </authorList>
    </citation>
    <scope>NUCLEOTIDE SEQUENCE</scope>
    <source>
        <tissue evidence="2">Leaves</tissue>
    </source>
</reference>
<sequence length="192" mass="22473">MGCKIPDRRANGCRCPTGLHHFTCRLIRGRNFRLPATHFLGEILHHYSFHISQLSPMGMVQILHFDFVCRSQGEEPTVDKFRVLYQLQSNLGFFSFALRAVKKILISPPKSFHEWKMKFFFIREEVIPVNMEFRHSVPIPKEDTKVPRGVVWYEKLLVLPNRMFGEQVLVTAGMSEKWLERSEDVPVLMLND</sequence>
<keyword evidence="3" id="KW-1185">Reference proteome</keyword>
<dbReference type="Gramene" id="mRNA:HanXRQr2_Chr09g0379601">
    <property type="protein sequence ID" value="CDS:HanXRQr2_Chr09g0379601.1"/>
    <property type="gene ID" value="HanXRQr2_Chr09g0379601"/>
</dbReference>
<proteinExistence type="predicted"/>
<dbReference type="PANTHER" id="PTHR31099">
    <property type="entry name" value="OS06G0165300 PROTEIN"/>
    <property type="match status" value="1"/>
</dbReference>
<name>A0A9K3I4V1_HELAN</name>
<dbReference type="Proteomes" id="UP000215914">
    <property type="component" value="Unassembled WGS sequence"/>
</dbReference>
<reference evidence="2" key="2">
    <citation type="submission" date="2020-06" db="EMBL/GenBank/DDBJ databases">
        <title>Helianthus annuus Genome sequencing and assembly Release 2.</title>
        <authorList>
            <person name="Gouzy J."/>
            <person name="Langlade N."/>
            <person name="Munos S."/>
        </authorList>
    </citation>
    <scope>NUCLEOTIDE SEQUENCE</scope>
    <source>
        <tissue evidence="2">Leaves</tissue>
    </source>
</reference>
<protein>
    <recommendedName>
        <fullName evidence="1">Transposase (putative) gypsy type domain-containing protein</fullName>
    </recommendedName>
</protein>
<feature type="domain" description="Transposase (putative) gypsy type" evidence="1">
    <location>
        <begin position="30"/>
        <end position="88"/>
    </location>
</feature>